<evidence type="ECO:0000313" key="3">
    <source>
        <dbReference type="Proteomes" id="UP000000305"/>
    </source>
</evidence>
<evidence type="ECO:0000313" key="2">
    <source>
        <dbReference type="EMBL" id="EFX83474.1"/>
    </source>
</evidence>
<sequence length="95" mass="10337">MGSSANGSRATMLTLEVVRASSEDLILSFYVPVARTDTDGHRMSMVSDTNRRLATPATSAMISSSPDGVVQQKPKGSMYSTHQRSRRHHAILEMA</sequence>
<dbReference type="HOGENOM" id="CLU_2374873_0_0_1"/>
<keyword evidence="3" id="KW-1185">Reference proteome</keyword>
<dbReference type="Proteomes" id="UP000000305">
    <property type="component" value="Unassembled WGS sequence"/>
</dbReference>
<proteinExistence type="predicted"/>
<dbReference type="AlphaFoldDB" id="E9GAW2"/>
<organism evidence="2 3">
    <name type="scientific">Daphnia pulex</name>
    <name type="common">Water flea</name>
    <dbReference type="NCBI Taxonomy" id="6669"/>
    <lineage>
        <taxon>Eukaryota</taxon>
        <taxon>Metazoa</taxon>
        <taxon>Ecdysozoa</taxon>
        <taxon>Arthropoda</taxon>
        <taxon>Crustacea</taxon>
        <taxon>Branchiopoda</taxon>
        <taxon>Diplostraca</taxon>
        <taxon>Cladocera</taxon>
        <taxon>Anomopoda</taxon>
        <taxon>Daphniidae</taxon>
        <taxon>Daphnia</taxon>
    </lineage>
</organism>
<protein>
    <submittedName>
        <fullName evidence="2">Uncharacterized protein</fullName>
    </submittedName>
</protein>
<dbReference type="InParanoid" id="E9GAW2"/>
<dbReference type="KEGG" id="dpx:DAPPUDRAFT_240105"/>
<dbReference type="EMBL" id="GL732537">
    <property type="protein sequence ID" value="EFX83474.1"/>
    <property type="molecule type" value="Genomic_DNA"/>
</dbReference>
<feature type="region of interest" description="Disordered" evidence="1">
    <location>
        <begin position="58"/>
        <end position="95"/>
    </location>
</feature>
<evidence type="ECO:0000256" key="1">
    <source>
        <dbReference type="SAM" id="MobiDB-lite"/>
    </source>
</evidence>
<name>E9GAW2_DAPPU</name>
<gene>
    <name evidence="2" type="ORF">DAPPUDRAFT_240105</name>
</gene>
<accession>E9GAW2</accession>
<reference evidence="2 3" key="1">
    <citation type="journal article" date="2011" name="Science">
        <title>The ecoresponsive genome of Daphnia pulex.</title>
        <authorList>
            <person name="Colbourne J.K."/>
            <person name="Pfrender M.E."/>
            <person name="Gilbert D."/>
            <person name="Thomas W.K."/>
            <person name="Tucker A."/>
            <person name="Oakley T.H."/>
            <person name="Tokishita S."/>
            <person name="Aerts A."/>
            <person name="Arnold G.J."/>
            <person name="Basu M.K."/>
            <person name="Bauer D.J."/>
            <person name="Caceres C.E."/>
            <person name="Carmel L."/>
            <person name="Casola C."/>
            <person name="Choi J.H."/>
            <person name="Detter J.C."/>
            <person name="Dong Q."/>
            <person name="Dusheyko S."/>
            <person name="Eads B.D."/>
            <person name="Frohlich T."/>
            <person name="Geiler-Samerotte K.A."/>
            <person name="Gerlach D."/>
            <person name="Hatcher P."/>
            <person name="Jogdeo S."/>
            <person name="Krijgsveld J."/>
            <person name="Kriventseva E.V."/>
            <person name="Kultz D."/>
            <person name="Laforsch C."/>
            <person name="Lindquist E."/>
            <person name="Lopez J."/>
            <person name="Manak J.R."/>
            <person name="Muller J."/>
            <person name="Pangilinan J."/>
            <person name="Patwardhan R.P."/>
            <person name="Pitluck S."/>
            <person name="Pritham E.J."/>
            <person name="Rechtsteiner A."/>
            <person name="Rho M."/>
            <person name="Rogozin I.B."/>
            <person name="Sakarya O."/>
            <person name="Salamov A."/>
            <person name="Schaack S."/>
            <person name="Shapiro H."/>
            <person name="Shiga Y."/>
            <person name="Skalitzky C."/>
            <person name="Smith Z."/>
            <person name="Souvorov A."/>
            <person name="Sung W."/>
            <person name="Tang Z."/>
            <person name="Tsuchiya D."/>
            <person name="Tu H."/>
            <person name="Vos H."/>
            <person name="Wang M."/>
            <person name="Wolf Y.I."/>
            <person name="Yamagata H."/>
            <person name="Yamada T."/>
            <person name="Ye Y."/>
            <person name="Shaw J.R."/>
            <person name="Andrews J."/>
            <person name="Crease T.J."/>
            <person name="Tang H."/>
            <person name="Lucas S.M."/>
            <person name="Robertson H.M."/>
            <person name="Bork P."/>
            <person name="Koonin E.V."/>
            <person name="Zdobnov E.M."/>
            <person name="Grigoriev I.V."/>
            <person name="Lynch M."/>
            <person name="Boore J.L."/>
        </authorList>
    </citation>
    <scope>NUCLEOTIDE SEQUENCE [LARGE SCALE GENOMIC DNA]</scope>
</reference>